<dbReference type="EMBL" id="KL402837">
    <property type="protein sequence ID" value="KEH16700.1"/>
    <property type="molecule type" value="Genomic_DNA"/>
</dbReference>
<dbReference type="SUPFAM" id="SSF56219">
    <property type="entry name" value="DNase I-like"/>
    <property type="match status" value="1"/>
</dbReference>
<reference evidence="3" key="3">
    <citation type="submission" date="2015-06" db="UniProtKB">
        <authorList>
            <consortium name="EnsemblPlants"/>
        </authorList>
    </citation>
    <scope>IDENTIFICATION</scope>
    <source>
        <strain evidence="3">cv. Jemalong A17</strain>
    </source>
</reference>
<evidence type="ECO:0000313" key="2">
    <source>
        <dbReference type="EMBL" id="KEH16700.1"/>
    </source>
</evidence>
<evidence type="ECO:0000256" key="1">
    <source>
        <dbReference type="SAM" id="Phobius"/>
    </source>
</evidence>
<sequence length="125" mass="13736">MMKKVVGNRQVTMVILIGLGDRLLGISFGSCFNSPLVLGAFLVISTTSWMRVRNVGYSFTWFKSSGTPSAVEERLDRALDNNVWFDLFPSAKLKNLPAPASDHYPILIVPNVVFGLKILGSLTGF</sequence>
<keyword evidence="1 2" id="KW-0812">Transmembrane</keyword>
<dbReference type="HOGENOM" id="CLU_1996053_0_0_1"/>
<proteinExistence type="predicted"/>
<name>A0A072TT18_MEDTR</name>
<reference evidence="2 4" key="2">
    <citation type="journal article" date="2014" name="BMC Genomics">
        <title>An improved genome release (version Mt4.0) for the model legume Medicago truncatula.</title>
        <authorList>
            <person name="Tang H."/>
            <person name="Krishnakumar V."/>
            <person name="Bidwell S."/>
            <person name="Rosen B."/>
            <person name="Chan A."/>
            <person name="Zhou S."/>
            <person name="Gentzbittel L."/>
            <person name="Childs K.L."/>
            <person name="Yandell M."/>
            <person name="Gundlach H."/>
            <person name="Mayer K.F."/>
            <person name="Schwartz D.C."/>
            <person name="Town C.D."/>
        </authorList>
    </citation>
    <scope>GENOME REANNOTATION</scope>
    <source>
        <strain evidence="2">A17</strain>
        <strain evidence="3 4">cv. Jemalong A17</strain>
    </source>
</reference>
<protein>
    <submittedName>
        <fullName evidence="2">Transmembrane protein, putative</fullName>
    </submittedName>
</protein>
<keyword evidence="1" id="KW-0472">Membrane</keyword>
<dbReference type="PANTHER" id="PTHR33710:SF79">
    <property type="entry name" value="OS06G0205337 PROTEIN"/>
    <property type="match status" value="1"/>
</dbReference>
<keyword evidence="4" id="KW-1185">Reference proteome</keyword>
<dbReference type="Proteomes" id="UP000002051">
    <property type="component" value="Unassembled WGS sequence"/>
</dbReference>
<accession>A0A072TT18</accession>
<organism evidence="2 4">
    <name type="scientific">Medicago truncatula</name>
    <name type="common">Barrel medic</name>
    <name type="synonym">Medicago tribuloides</name>
    <dbReference type="NCBI Taxonomy" id="3880"/>
    <lineage>
        <taxon>Eukaryota</taxon>
        <taxon>Viridiplantae</taxon>
        <taxon>Streptophyta</taxon>
        <taxon>Embryophyta</taxon>
        <taxon>Tracheophyta</taxon>
        <taxon>Spermatophyta</taxon>
        <taxon>Magnoliopsida</taxon>
        <taxon>eudicotyledons</taxon>
        <taxon>Gunneridae</taxon>
        <taxon>Pentapetalae</taxon>
        <taxon>rosids</taxon>
        <taxon>fabids</taxon>
        <taxon>Fabales</taxon>
        <taxon>Fabaceae</taxon>
        <taxon>Papilionoideae</taxon>
        <taxon>50 kb inversion clade</taxon>
        <taxon>NPAAA clade</taxon>
        <taxon>Hologalegina</taxon>
        <taxon>IRL clade</taxon>
        <taxon>Trifolieae</taxon>
        <taxon>Medicago</taxon>
    </lineage>
</organism>
<dbReference type="EnsemblPlants" id="KEH16700">
    <property type="protein sequence ID" value="KEH16700"/>
    <property type="gene ID" value="MTR_0112s0060"/>
</dbReference>
<evidence type="ECO:0000313" key="3">
    <source>
        <dbReference type="EnsemblPlants" id="KEH16700"/>
    </source>
</evidence>
<dbReference type="InterPro" id="IPR036691">
    <property type="entry name" value="Endo/exonu/phosph_ase_sf"/>
</dbReference>
<feature type="transmembrane region" description="Helical" evidence="1">
    <location>
        <begin position="23"/>
        <end position="44"/>
    </location>
</feature>
<dbReference type="PANTHER" id="PTHR33710">
    <property type="entry name" value="BNAC02G09200D PROTEIN"/>
    <property type="match status" value="1"/>
</dbReference>
<reference evidence="2 4" key="1">
    <citation type="journal article" date="2011" name="Nature">
        <title>The Medicago genome provides insight into the evolution of rhizobial symbioses.</title>
        <authorList>
            <person name="Young N.D."/>
            <person name="Debelle F."/>
            <person name="Oldroyd G.E."/>
            <person name="Geurts R."/>
            <person name="Cannon S.B."/>
            <person name="Udvardi M.K."/>
            <person name="Benedito V.A."/>
            <person name="Mayer K.F."/>
            <person name="Gouzy J."/>
            <person name="Schoof H."/>
            <person name="Van de Peer Y."/>
            <person name="Proost S."/>
            <person name="Cook D.R."/>
            <person name="Meyers B.C."/>
            <person name="Spannagl M."/>
            <person name="Cheung F."/>
            <person name="De Mita S."/>
            <person name="Krishnakumar V."/>
            <person name="Gundlach H."/>
            <person name="Zhou S."/>
            <person name="Mudge J."/>
            <person name="Bharti A.K."/>
            <person name="Murray J.D."/>
            <person name="Naoumkina M.A."/>
            <person name="Rosen B."/>
            <person name="Silverstein K.A."/>
            <person name="Tang H."/>
            <person name="Rombauts S."/>
            <person name="Zhao P.X."/>
            <person name="Zhou P."/>
            <person name="Barbe V."/>
            <person name="Bardou P."/>
            <person name="Bechner M."/>
            <person name="Bellec A."/>
            <person name="Berger A."/>
            <person name="Berges H."/>
            <person name="Bidwell S."/>
            <person name="Bisseling T."/>
            <person name="Choisne N."/>
            <person name="Couloux A."/>
            <person name="Denny R."/>
            <person name="Deshpande S."/>
            <person name="Dai X."/>
            <person name="Doyle J.J."/>
            <person name="Dudez A.M."/>
            <person name="Farmer A.D."/>
            <person name="Fouteau S."/>
            <person name="Franken C."/>
            <person name="Gibelin C."/>
            <person name="Gish J."/>
            <person name="Goldstein S."/>
            <person name="Gonzalez A.J."/>
            <person name="Green P.J."/>
            <person name="Hallab A."/>
            <person name="Hartog M."/>
            <person name="Hua A."/>
            <person name="Humphray S.J."/>
            <person name="Jeong D.H."/>
            <person name="Jing Y."/>
            <person name="Jocker A."/>
            <person name="Kenton S.M."/>
            <person name="Kim D.J."/>
            <person name="Klee K."/>
            <person name="Lai H."/>
            <person name="Lang C."/>
            <person name="Lin S."/>
            <person name="Macmil S.L."/>
            <person name="Magdelenat G."/>
            <person name="Matthews L."/>
            <person name="McCorrison J."/>
            <person name="Monaghan E.L."/>
            <person name="Mun J.H."/>
            <person name="Najar F.Z."/>
            <person name="Nicholson C."/>
            <person name="Noirot C."/>
            <person name="O'Bleness M."/>
            <person name="Paule C.R."/>
            <person name="Poulain J."/>
            <person name="Prion F."/>
            <person name="Qin B."/>
            <person name="Qu C."/>
            <person name="Retzel E.F."/>
            <person name="Riddle C."/>
            <person name="Sallet E."/>
            <person name="Samain S."/>
            <person name="Samson N."/>
            <person name="Sanders I."/>
            <person name="Saurat O."/>
            <person name="Scarpelli C."/>
            <person name="Schiex T."/>
            <person name="Segurens B."/>
            <person name="Severin A.J."/>
            <person name="Sherrier D.J."/>
            <person name="Shi R."/>
            <person name="Sims S."/>
            <person name="Singer S.R."/>
            <person name="Sinharoy S."/>
            <person name="Sterck L."/>
            <person name="Viollet A."/>
            <person name="Wang B.B."/>
            <person name="Wang K."/>
            <person name="Wang M."/>
            <person name="Wang X."/>
            <person name="Warfsmann J."/>
            <person name="Weissenbach J."/>
            <person name="White D.D."/>
            <person name="White J.D."/>
            <person name="Wiley G.B."/>
            <person name="Wincker P."/>
            <person name="Xing Y."/>
            <person name="Yang L."/>
            <person name="Yao Z."/>
            <person name="Ying F."/>
            <person name="Zhai J."/>
            <person name="Zhou L."/>
            <person name="Zuber A."/>
            <person name="Denarie J."/>
            <person name="Dixon R.A."/>
            <person name="May G.D."/>
            <person name="Schwartz D.C."/>
            <person name="Rogers J."/>
            <person name="Quetier F."/>
            <person name="Town C.D."/>
            <person name="Roe B.A."/>
        </authorList>
    </citation>
    <scope>NUCLEOTIDE SEQUENCE [LARGE SCALE GENOMIC DNA]</scope>
    <source>
        <strain evidence="2">A17</strain>
        <strain evidence="3 4">cv. Jemalong A17</strain>
    </source>
</reference>
<dbReference type="AlphaFoldDB" id="A0A072TT18"/>
<keyword evidence="1" id="KW-1133">Transmembrane helix</keyword>
<gene>
    <name evidence="2" type="ORF">MTR_0112s0060</name>
</gene>
<evidence type="ECO:0000313" key="4">
    <source>
        <dbReference type="Proteomes" id="UP000002051"/>
    </source>
</evidence>